<feature type="domain" description="Cyclodeaminase/cyclohydrolase" evidence="1">
    <location>
        <begin position="7"/>
        <end position="186"/>
    </location>
</feature>
<organism evidence="2 3">
    <name type="scientific">Dictyobacter kobayashii</name>
    <dbReference type="NCBI Taxonomy" id="2014872"/>
    <lineage>
        <taxon>Bacteria</taxon>
        <taxon>Bacillati</taxon>
        <taxon>Chloroflexota</taxon>
        <taxon>Ktedonobacteria</taxon>
        <taxon>Ktedonobacterales</taxon>
        <taxon>Dictyobacteraceae</taxon>
        <taxon>Dictyobacter</taxon>
    </lineage>
</organism>
<protein>
    <submittedName>
        <fullName evidence="2">Sugar ABC transporter substrate-binding protein</fullName>
    </submittedName>
</protein>
<dbReference type="Pfam" id="PF04961">
    <property type="entry name" value="FTCD_C"/>
    <property type="match status" value="1"/>
</dbReference>
<name>A0A402ABF2_9CHLR</name>
<dbReference type="InterPro" id="IPR007044">
    <property type="entry name" value="Cyclodeamin/CycHdrlase"/>
</dbReference>
<evidence type="ECO:0000313" key="3">
    <source>
        <dbReference type="Proteomes" id="UP000287188"/>
    </source>
</evidence>
<dbReference type="InterPro" id="IPR036178">
    <property type="entry name" value="Formintransfe-cycloase-like_sf"/>
</dbReference>
<dbReference type="SUPFAM" id="SSF101262">
    <property type="entry name" value="Methenyltetrahydrofolate cyclohydrolase-like"/>
    <property type="match status" value="1"/>
</dbReference>
<evidence type="ECO:0000313" key="2">
    <source>
        <dbReference type="EMBL" id="GCE16423.1"/>
    </source>
</evidence>
<keyword evidence="3" id="KW-1185">Reference proteome</keyword>
<dbReference type="Proteomes" id="UP000287188">
    <property type="component" value="Unassembled WGS sequence"/>
</dbReference>
<dbReference type="AlphaFoldDB" id="A0A402ABF2"/>
<dbReference type="Gene3D" id="1.20.120.680">
    <property type="entry name" value="Formiminotetrahydrofolate cyclodeaminase monomer, up-and-down helical bundle"/>
    <property type="match status" value="1"/>
</dbReference>
<comment type="caution">
    <text evidence="2">The sequence shown here is derived from an EMBL/GenBank/DDBJ whole genome shotgun (WGS) entry which is preliminary data.</text>
</comment>
<dbReference type="EMBL" id="BIFS01000001">
    <property type="protein sequence ID" value="GCE16423.1"/>
    <property type="molecule type" value="Genomic_DNA"/>
</dbReference>
<dbReference type="GO" id="GO:0003824">
    <property type="term" value="F:catalytic activity"/>
    <property type="evidence" value="ECO:0007669"/>
    <property type="project" value="InterPro"/>
</dbReference>
<reference evidence="3" key="1">
    <citation type="submission" date="2018-12" db="EMBL/GenBank/DDBJ databases">
        <title>Tengunoibacter tsumagoiensis gen. nov., sp. nov., Dictyobacter kobayashii sp. nov., D. alpinus sp. nov., and D. joshuensis sp. nov. and description of Dictyobacteraceae fam. nov. within the order Ktedonobacterales isolated from Tengu-no-mugimeshi.</title>
        <authorList>
            <person name="Wang C.M."/>
            <person name="Zheng Y."/>
            <person name="Sakai Y."/>
            <person name="Toyoda A."/>
            <person name="Minakuchi Y."/>
            <person name="Abe K."/>
            <person name="Yokota A."/>
            <person name="Yabe S."/>
        </authorList>
    </citation>
    <scope>NUCLEOTIDE SEQUENCE [LARGE SCALE GENOMIC DNA]</scope>
    <source>
        <strain evidence="3">Uno11</strain>
    </source>
</reference>
<evidence type="ECO:0000259" key="1">
    <source>
        <dbReference type="Pfam" id="PF04961"/>
    </source>
</evidence>
<gene>
    <name evidence="2" type="ORF">KDK_02230</name>
</gene>
<sequence>MYLDKPLHEYLDDLASSKSTPGGGSTAALSGAMGSALACMVARLTLSKADYSDVHPEIEEILAQTEQLRSRFQELIQADIDAYGNLSACFKLPRATAEEKAARTKAIQESLVEAALVPLEMAERAADLVQHCQRIAEIGNKNVLSDIATAAMMVSGAGTGAAWMVRTNLNAMKDVERINALNSRLNSALDTISAGSQRVVAIVGERA</sequence>
<accession>A0A402ABF2</accession>
<proteinExistence type="predicted"/>
<dbReference type="OrthoDB" id="7959174at2"/>
<dbReference type="RefSeq" id="WP_126548325.1">
    <property type="nucleotide sequence ID" value="NZ_BIFS01000001.1"/>
</dbReference>